<keyword evidence="2" id="KW-0732">Signal</keyword>
<evidence type="ECO:0000313" key="4">
    <source>
        <dbReference type="Proteomes" id="UP000289326"/>
    </source>
</evidence>
<dbReference type="RefSeq" id="WP_130429188.1">
    <property type="nucleotide sequence ID" value="NZ_CP034841.1"/>
</dbReference>
<dbReference type="OrthoDB" id="393234at2"/>
<protein>
    <submittedName>
        <fullName evidence="3">Uncharacterized protein</fullName>
    </submittedName>
</protein>
<evidence type="ECO:0000256" key="2">
    <source>
        <dbReference type="SAM" id="SignalP"/>
    </source>
</evidence>
<keyword evidence="1" id="KW-0175">Coiled coil</keyword>
<feature type="signal peptide" evidence="2">
    <location>
        <begin position="1"/>
        <end position="23"/>
    </location>
</feature>
<evidence type="ECO:0000313" key="3">
    <source>
        <dbReference type="EMBL" id="QBF34410.1"/>
    </source>
</evidence>
<dbReference type="KEGG" id="mphi:EG856_00470"/>
<accession>A0A4P6MNF1</accession>
<feature type="chain" id="PRO_5020578223" evidence="2">
    <location>
        <begin position="24"/>
        <end position="2919"/>
    </location>
</feature>
<organism evidence="3 4">
    <name type="scientific">Mycoplasmopsis phocirhinis</name>
    <dbReference type="NCBI Taxonomy" id="142650"/>
    <lineage>
        <taxon>Bacteria</taxon>
        <taxon>Bacillati</taxon>
        <taxon>Mycoplasmatota</taxon>
        <taxon>Mycoplasmoidales</taxon>
        <taxon>Metamycoplasmataceae</taxon>
        <taxon>Mycoplasmopsis</taxon>
    </lineage>
</organism>
<name>A0A4P6MNF1_9BACT</name>
<dbReference type="Proteomes" id="UP000289326">
    <property type="component" value="Chromosome"/>
</dbReference>
<feature type="coiled-coil region" evidence="1">
    <location>
        <begin position="1148"/>
        <end position="1261"/>
    </location>
</feature>
<reference evidence="3 4" key="1">
    <citation type="submission" date="2019-01" db="EMBL/GenBank/DDBJ databases">
        <title>Complete sequence and annotation of the Mycoplasma phocirhinis strain 852T genome.</title>
        <authorList>
            <person name="Frasca S.Jr."/>
            <person name="Kutish G.F."/>
            <person name="Castellanos Gell J."/>
            <person name="Michaels D.L."/>
            <person name="Brown D.R."/>
        </authorList>
    </citation>
    <scope>NUCLEOTIDE SEQUENCE [LARGE SCALE GENOMIC DNA]</scope>
    <source>
        <strain evidence="3 4">852</strain>
    </source>
</reference>
<gene>
    <name evidence="3" type="ORF">EG856_00470</name>
</gene>
<keyword evidence="4" id="KW-1185">Reference proteome</keyword>
<feature type="coiled-coil region" evidence="1">
    <location>
        <begin position="2461"/>
        <end position="2488"/>
    </location>
</feature>
<feature type="coiled-coil region" evidence="1">
    <location>
        <begin position="807"/>
        <end position="882"/>
    </location>
</feature>
<feature type="coiled-coil region" evidence="1">
    <location>
        <begin position="655"/>
        <end position="682"/>
    </location>
</feature>
<dbReference type="EMBL" id="CP034841">
    <property type="protein sequence ID" value="QBF34410.1"/>
    <property type="molecule type" value="Genomic_DNA"/>
</dbReference>
<proteinExistence type="predicted"/>
<sequence>MKKSNTLTTSLVLLTATASTALAILAVIARQSRTSNFNHAIKRYEEFNNTFSKYKENFNLDQQQSTELQKQTDLAKFVLTNPDSTALQKFLALNKIGNYQLGIINNWANAQLENGFLDKKLKEYKELLEGQISRLREIDLRSQFDSIESVNFKNLFDRFSTLTKEQKKARINNFNTLLVNKINEQYNLIATHLLEQNNTLDDNVVSLIQKYPTLALRNEVMQNVFQIENDILDKRFRINNIAVNKTYIENKLLDSGSQNTQFVQKYNAILIEMNNVVNGNFKNVFDNTFSLLPDKLKLNSEVNNEIDILKSKISDTNSALVNRELFDKLTSLLLKYKLISSKNLNKHLALKSISNYLSLSDYFLNTSTLKIQAATTTNDLEDALDNLKTFKNMLDSSNLTNKQIIDDHLSFVKAFPSTVFVNLEQKFKQDKTFFDLINTKDVDQINKQQLIELVSRLRNSLNTLRNLDLKFKVANEHFRRIANTTSIEFPNPLLLQSELNEFNEFIILSGKSSVDLDNLVLNVNNKIDSVSTLIETRSEFRNLSNQINSTILNLNDFSQPLKEIYLNKKVIQLATDLQNRILSLNIFANLDKNKIVLYKYNAREQLRSLQKIELNFLHSKSIEQLAKLNKNKVTNFEQLVKKINYVATILNNQDLRPLNLNYELLEQKLNDLNKKVKREISLQFNPIISDKILKLIKEYKFLINALETAIVQDEATLNLYKAIEYTYDSFNPTNDENYQPSQYEINQINKLITANKSLNTQNKKTNELLSLDKVDNEESNLYNQKFLKSINETNNTAQHTQDIVKQIDDVRKIIADLDKSKQEIEQDSEIKDNFREDFEQIEQIKSKIAHELAQNPVDIDKISQLSKQAKDLLNNINEKRKDGFLNQRLDKIKEAIDEAFGDNNQTHSPGEDALRTRLNDLYKQAQHPTLSREQKEQLLAKADKLSQSINFVKQIENKLNEYDADAEKYNLDPERKSRVPEAILEANTVKDSINTLFVALGTSDNLPDVDKLDDALKQIDQEKTKLDLAYNHDKIEFVNDKINDKKYKVDASTPHRLKNELNTIIEQIDKYSKQKIASDALPDTVDALEKLNRENDLISVVKNAISTYDDIKNDPNLDDNDSIIDANQLQEVILQNLPNLTQDPLDTVEVIENKKQAIEKAIKIAQAKNKLRKTIINQLPDVLNDAEQNRDLLKEIKDGVNEAKKQYQNILDAPNNAYEAEFIEQKNEELQQKIQELNSKKQELLKTYDEAKASAEAIRKEYDKKAFIGSKAPDGENFNNYINARDEYLAGLQNVDKSTIATLAAAEIAMKKAYNKDVVENAIDKYKKFVREQIDSVNDENIGSVKELSTEFSDYVDGLLSSANGIDTEEQALQISKQTQAMKNYNDTQKDIVDAIEQYKELAKENPNDNDITKGIQQLKALLNKNIFPTSPFSVSDISTKNDELIAQITQIKEEIGKRSLNKKLANELIDHAENFSKLSTKINPDRVKADEVIEQIFNGSKDLGNSVDPEFRKLTENILNEIKTLNTKTLDKNQLAKIKNKLDVIDETKQYSDALSLIVGSAQTLKEENLTNTSSIVVSVIDRDLNPLITEAQNLYANSISLDEDKNDASVARIREAYIEKIKEIEAAKDRLKQALEIDALIKKTISLSDEVNYFELNGVNGEDNLQKARNWLQSITDSTAIENGLNNQQKNDKLTQGLQKANNANKFIVEQKLISDTIEQWKQQRELDTNSKYEATIKDEQNLIKAMWDNLPQASENLDPTAIHTRLNNIELALMTQSNNRAKRIETIDKIKEFEDSQLYTNTAQYPKLLASLRTKVKKLYTDNANANNVGEMQLVQDELTQLKDFIVKQTLLAQKIEEFSTYADSVSPSTNDIAAKKTLLTDEIKKAEQMYTEDIPSVQNISQRKTAIVNQIRQLTLHEARLRVYVELGKVQSNIKNDSNINTNEKTYLENKLRQLSAELEAIEFDANTDPNVFTNLENKYLKGQSENSIPYVFEKVKELSIAYRDAQKVNILKQSGLSSQLDSQEVVQAFNNLNNSIDQAIEINKEPSTTNNARNEKITELNKLSIAVVNAKKLSLTKLASNANNLYVVLNQANNNATDAIENTFKQNSIDDLNNYQIDVQSTQEQTIVKMNELLQKGLDTFRAQVEKAFETQSAKLNDQLANLQSYIDNILLNSIWKQSTLGKFNTLTNTTSELKTFINSKTSLTNQLKQFSLIDVTVPFTQAYLNENIDLINRAKSAISEFKTAINNDFDQLFAANTGELNQLSVLFDKGLVTSQTNSASMTLFIQLGFNDTNSQYLTLKTNLNDFTNRLNTIKSNQNTTQLQSDIQEANELLNSFGTLISTLKNEANLLLSQRQNLNEIWQYLFKSGKESAASSISTDYQNQWNPLNGKNNSIILHTKDDFIKQSYVFENSSAIDSVITQTKTFVDYVNNTALNNKYMNLLHNINPIVKNSIIYEEFNKNLEKLTSTLQSQDDKLDITNNDSFLSMFDNFGDTKIDTVSNFNPIYFKVYLVKEASQNQWLSKKSSNTAQKVYQAKIRYEYKPDNLNSFSNYTGFSFDVNRDLTFKTKDNLSLESGTSSIFFKDYNINSLGYNSKQIIGNAEELGWDDVTTRELASQKVLDTFKKALGINEGNKQLVLYHTRNAQNQIQKHFGIVENNKFSEITQNSDNFNIKFLFPQFYIYQQSTQIKSDSDLQALNISVQGNEIVINAAIPSNLLVGSENFSANSNTIVVSNGVIEDQKTMPDVILNRIRIGVDFDSATKNISLFLTHHESFNVTKQRSLHDPLITPTFTYTDTNNSTAYVWSNTDFAKYMAIHTDIWDNKNANNTSILAQPANGTNPSNTYQGYTPNHTEPGYEKYIIKNHRSANIYIYTTNVQGDSIKNTSTLSSSSTLDLSVLYNTGVIEFNFKDLKN</sequence>
<evidence type="ECO:0000256" key="1">
    <source>
        <dbReference type="SAM" id="Coils"/>
    </source>
</evidence>